<reference evidence="1 2" key="1">
    <citation type="submission" date="2023-03" db="EMBL/GenBank/DDBJ databases">
        <title>Draft genome sequence of Streptomyces sp. K1PA1 isolated from peat swamp forest in Thailand.</title>
        <authorList>
            <person name="Klaysubun C."/>
            <person name="Duangmal K."/>
        </authorList>
    </citation>
    <scope>NUCLEOTIDE SEQUENCE [LARGE SCALE GENOMIC DNA]</scope>
    <source>
        <strain evidence="1 2">K1PA1</strain>
    </source>
</reference>
<name>A0ABT6ACW2_9ACTN</name>
<dbReference type="RefSeq" id="WP_276112043.1">
    <property type="nucleotide sequence ID" value="NZ_JARJBB010000023.1"/>
</dbReference>
<sequence>MRRTQSDRYALNHAAATASAAMWARLVWAVRLLVVLAHRVPCVGVVQFGATVRAGAEVVGRLGERVLEVAQPLGREIEGFHEQMSISKFPAQKGHTTGNTSRPKLRLQMGTLSKAGKAFRRR</sequence>
<dbReference type="Proteomes" id="UP001221150">
    <property type="component" value="Unassembled WGS sequence"/>
</dbReference>
<organism evidence="1 2">
    <name type="scientific">Streptomyces tropicalis</name>
    <dbReference type="NCBI Taxonomy" id="3034234"/>
    <lineage>
        <taxon>Bacteria</taxon>
        <taxon>Bacillati</taxon>
        <taxon>Actinomycetota</taxon>
        <taxon>Actinomycetes</taxon>
        <taxon>Kitasatosporales</taxon>
        <taxon>Streptomycetaceae</taxon>
        <taxon>Streptomyces</taxon>
    </lineage>
</organism>
<protein>
    <recommendedName>
        <fullName evidence="3">Secreted protein</fullName>
    </recommendedName>
</protein>
<comment type="caution">
    <text evidence="1">The sequence shown here is derived from an EMBL/GenBank/DDBJ whole genome shotgun (WGS) entry which is preliminary data.</text>
</comment>
<gene>
    <name evidence="1" type="ORF">P3H78_28415</name>
</gene>
<accession>A0ABT6ACW2</accession>
<dbReference type="EMBL" id="JARJBB010000023">
    <property type="protein sequence ID" value="MDF3302479.1"/>
    <property type="molecule type" value="Genomic_DNA"/>
</dbReference>
<proteinExistence type="predicted"/>
<evidence type="ECO:0000313" key="1">
    <source>
        <dbReference type="EMBL" id="MDF3302479.1"/>
    </source>
</evidence>
<keyword evidence="2" id="KW-1185">Reference proteome</keyword>
<evidence type="ECO:0000313" key="2">
    <source>
        <dbReference type="Proteomes" id="UP001221150"/>
    </source>
</evidence>
<evidence type="ECO:0008006" key="3">
    <source>
        <dbReference type="Google" id="ProtNLM"/>
    </source>
</evidence>